<sequence length="113" mass="12331">MGRWKSGLFSCCDDLYVCCCTIFLPCYVAGKIADKVDKSCLICCVCHLCEPLNIIASTILREKVRDQEDIGGSIITDCLASAFCPCCVLAQAAKRAGPKVESDVPKFHENVFT</sequence>
<proteinExistence type="inferred from homology"/>
<dbReference type="RefSeq" id="XP_009009568.1">
    <property type="nucleotide sequence ID" value="XM_009011320.1"/>
</dbReference>
<evidence type="ECO:0000313" key="4">
    <source>
        <dbReference type="Proteomes" id="UP000015101"/>
    </source>
</evidence>
<dbReference type="Proteomes" id="UP000015101">
    <property type="component" value="Unassembled WGS sequence"/>
</dbReference>
<protein>
    <submittedName>
        <fullName evidence="2 3">Uncharacterized protein</fullName>
    </submittedName>
</protein>
<accession>T1EP12</accession>
<evidence type="ECO:0000313" key="2">
    <source>
        <dbReference type="EMBL" id="ESO12848.1"/>
    </source>
</evidence>
<dbReference type="OrthoDB" id="1045822at2759"/>
<dbReference type="GeneID" id="20198312"/>
<dbReference type="PANTHER" id="PTHR15907">
    <property type="entry name" value="DUF614 FAMILY PROTEIN-RELATED"/>
    <property type="match status" value="1"/>
</dbReference>
<reference evidence="4" key="1">
    <citation type="submission" date="2012-12" db="EMBL/GenBank/DDBJ databases">
        <authorList>
            <person name="Hellsten U."/>
            <person name="Grimwood J."/>
            <person name="Chapman J.A."/>
            <person name="Shapiro H."/>
            <person name="Aerts A."/>
            <person name="Otillar R.P."/>
            <person name="Terry A.Y."/>
            <person name="Boore J.L."/>
            <person name="Simakov O."/>
            <person name="Marletaz F."/>
            <person name="Cho S.-J."/>
            <person name="Edsinger-Gonzales E."/>
            <person name="Havlak P."/>
            <person name="Kuo D.-H."/>
            <person name="Larsson T."/>
            <person name="Lv J."/>
            <person name="Arendt D."/>
            <person name="Savage R."/>
            <person name="Osoegawa K."/>
            <person name="de Jong P."/>
            <person name="Lindberg D.R."/>
            <person name="Seaver E.C."/>
            <person name="Weisblat D.A."/>
            <person name="Putnam N.H."/>
            <person name="Grigoriev I.V."/>
            <person name="Rokhsar D.S."/>
        </authorList>
    </citation>
    <scope>NUCLEOTIDE SEQUENCE</scope>
</reference>
<dbReference type="CTD" id="20198312"/>
<dbReference type="NCBIfam" id="TIGR01571">
    <property type="entry name" value="A_thal_Cys_rich"/>
    <property type="match status" value="1"/>
</dbReference>
<dbReference type="EMBL" id="KB095811">
    <property type="protein sequence ID" value="ESO12848.1"/>
    <property type="molecule type" value="Genomic_DNA"/>
</dbReference>
<reference evidence="3" key="3">
    <citation type="submission" date="2015-06" db="UniProtKB">
        <authorList>
            <consortium name="EnsemblMetazoa"/>
        </authorList>
    </citation>
    <scope>IDENTIFICATION</scope>
</reference>
<dbReference type="InParanoid" id="T1EP12"/>
<dbReference type="HOGENOM" id="CLU_083147_6_1_1"/>
<keyword evidence="4" id="KW-1185">Reference proteome</keyword>
<dbReference type="EnsemblMetazoa" id="HelroT159436">
    <property type="protein sequence ID" value="HelroP159436"/>
    <property type="gene ID" value="HelroG159436"/>
</dbReference>
<name>T1EP12_HELRO</name>
<evidence type="ECO:0000313" key="3">
    <source>
        <dbReference type="EnsemblMetazoa" id="HelroP159436"/>
    </source>
</evidence>
<gene>
    <name evidence="3" type="primary">20198312</name>
    <name evidence="2" type="ORF">HELRODRAFT_159436</name>
</gene>
<dbReference type="KEGG" id="hro:HELRODRAFT_159436"/>
<evidence type="ECO:0000256" key="1">
    <source>
        <dbReference type="ARBA" id="ARBA00009024"/>
    </source>
</evidence>
<reference evidence="2 4" key="2">
    <citation type="journal article" date="2013" name="Nature">
        <title>Insights into bilaterian evolution from three spiralian genomes.</title>
        <authorList>
            <person name="Simakov O."/>
            <person name="Marletaz F."/>
            <person name="Cho S.J."/>
            <person name="Edsinger-Gonzales E."/>
            <person name="Havlak P."/>
            <person name="Hellsten U."/>
            <person name="Kuo D.H."/>
            <person name="Larsson T."/>
            <person name="Lv J."/>
            <person name="Arendt D."/>
            <person name="Savage R."/>
            <person name="Osoegawa K."/>
            <person name="de Jong P."/>
            <person name="Grimwood J."/>
            <person name="Chapman J.A."/>
            <person name="Shapiro H."/>
            <person name="Aerts A."/>
            <person name="Otillar R.P."/>
            <person name="Terry A.Y."/>
            <person name="Boore J.L."/>
            <person name="Grigoriev I.V."/>
            <person name="Lindberg D.R."/>
            <person name="Seaver E.C."/>
            <person name="Weisblat D.A."/>
            <person name="Putnam N.H."/>
            <person name="Rokhsar D.S."/>
        </authorList>
    </citation>
    <scope>NUCLEOTIDE SEQUENCE</scope>
</reference>
<organism evidence="3 4">
    <name type="scientific">Helobdella robusta</name>
    <name type="common">Californian leech</name>
    <dbReference type="NCBI Taxonomy" id="6412"/>
    <lineage>
        <taxon>Eukaryota</taxon>
        <taxon>Metazoa</taxon>
        <taxon>Spiralia</taxon>
        <taxon>Lophotrochozoa</taxon>
        <taxon>Annelida</taxon>
        <taxon>Clitellata</taxon>
        <taxon>Hirudinea</taxon>
        <taxon>Rhynchobdellida</taxon>
        <taxon>Glossiphoniidae</taxon>
        <taxon>Helobdella</taxon>
    </lineage>
</organism>
<dbReference type="Pfam" id="PF04749">
    <property type="entry name" value="PLAC8"/>
    <property type="match status" value="1"/>
</dbReference>
<dbReference type="InterPro" id="IPR006461">
    <property type="entry name" value="PLAC_motif_containing"/>
</dbReference>
<dbReference type="EMBL" id="AMQM01000251">
    <property type="status" value="NOT_ANNOTATED_CDS"/>
    <property type="molecule type" value="Genomic_DNA"/>
</dbReference>
<comment type="similarity">
    <text evidence="1">Belongs to the cornifelin family.</text>
</comment>
<dbReference type="AlphaFoldDB" id="T1EP12"/>
<dbReference type="OMA" id="LELICPW"/>